<dbReference type="Gene3D" id="3.40.50.720">
    <property type="entry name" value="NAD(P)-binding Rossmann-like Domain"/>
    <property type="match status" value="1"/>
</dbReference>
<dbReference type="PROSITE" id="PS51202">
    <property type="entry name" value="RCK_C"/>
    <property type="match status" value="1"/>
</dbReference>
<gene>
    <name evidence="3" type="ORF">HZZ05_11845</name>
</gene>
<dbReference type="InterPro" id="IPR036291">
    <property type="entry name" value="NAD(P)-bd_dom_sf"/>
</dbReference>
<feature type="domain" description="RCK N-terminal" evidence="1">
    <location>
        <begin position="1"/>
        <end position="118"/>
    </location>
</feature>
<dbReference type="AlphaFoldDB" id="A0A853ER85"/>
<dbReference type="PROSITE" id="PS51201">
    <property type="entry name" value="RCK_N"/>
    <property type="match status" value="1"/>
</dbReference>
<dbReference type="PANTHER" id="PTHR43833:SF8">
    <property type="entry name" value="TRK SYSTEM POTASSIUM UPTAKE PROTEIN TRKA"/>
    <property type="match status" value="1"/>
</dbReference>
<protein>
    <submittedName>
        <fullName evidence="3">TrkA family potassium uptake protein</fullName>
    </submittedName>
</protein>
<name>A0A853ER85_9ACTO</name>
<dbReference type="Proteomes" id="UP000572528">
    <property type="component" value="Unassembled WGS sequence"/>
</dbReference>
<dbReference type="InterPro" id="IPR036721">
    <property type="entry name" value="RCK_C_sf"/>
</dbReference>
<reference evidence="3 4" key="1">
    <citation type="submission" date="2020-07" db="EMBL/GenBank/DDBJ databases">
        <title>MOT database genomes.</title>
        <authorList>
            <person name="Joseph S."/>
            <person name="Aduse-Opoku J."/>
            <person name="Hashim A."/>
            <person name="Wade W."/>
            <person name="Curtis M."/>
        </authorList>
    </citation>
    <scope>NUCLEOTIDE SEQUENCE [LARGE SCALE GENOMIC DNA]</scope>
    <source>
        <strain evidence="3 4">WMus004</strain>
    </source>
</reference>
<dbReference type="RefSeq" id="WP_179901423.1">
    <property type="nucleotide sequence ID" value="NZ_JACBXV010000228.1"/>
</dbReference>
<accession>A0A853ER85</accession>
<dbReference type="InterPro" id="IPR006037">
    <property type="entry name" value="RCK_C"/>
</dbReference>
<comment type="caution">
    <text evidence="3">The sequence shown here is derived from an EMBL/GenBank/DDBJ whole genome shotgun (WGS) entry which is preliminary data.</text>
</comment>
<dbReference type="PANTHER" id="PTHR43833">
    <property type="entry name" value="POTASSIUM CHANNEL PROTEIN 2-RELATED-RELATED"/>
    <property type="match status" value="1"/>
</dbReference>
<dbReference type="Pfam" id="PF02254">
    <property type="entry name" value="TrkA_N"/>
    <property type="match status" value="1"/>
</dbReference>
<feature type="domain" description="RCK C-terminal" evidence="2">
    <location>
        <begin position="133"/>
        <end position="215"/>
    </location>
</feature>
<evidence type="ECO:0000313" key="3">
    <source>
        <dbReference type="EMBL" id="NYS70186.1"/>
    </source>
</evidence>
<dbReference type="SUPFAM" id="SSF116726">
    <property type="entry name" value="TrkA C-terminal domain-like"/>
    <property type="match status" value="1"/>
</dbReference>
<dbReference type="InterPro" id="IPR003148">
    <property type="entry name" value="RCK_N"/>
</dbReference>
<evidence type="ECO:0000313" key="4">
    <source>
        <dbReference type="Proteomes" id="UP000572528"/>
    </source>
</evidence>
<evidence type="ECO:0000259" key="2">
    <source>
        <dbReference type="PROSITE" id="PS51202"/>
    </source>
</evidence>
<dbReference type="EMBL" id="JACBXV010000228">
    <property type="protein sequence ID" value="NYS70186.1"/>
    <property type="molecule type" value="Genomic_DNA"/>
</dbReference>
<proteinExistence type="predicted"/>
<dbReference type="InterPro" id="IPR050721">
    <property type="entry name" value="Trk_Ktr_HKT_K-transport"/>
</dbReference>
<dbReference type="Gene3D" id="3.30.70.1450">
    <property type="entry name" value="Regulator of K+ conductance, C-terminal domain"/>
    <property type="match status" value="1"/>
</dbReference>
<evidence type="ECO:0000259" key="1">
    <source>
        <dbReference type="PROSITE" id="PS51201"/>
    </source>
</evidence>
<sequence length="221" mass="23942">MHFVIMGCGRVGASMAAQLDRMGHSVSVIDRSSDAFRRLPADFTGRKVKGVGFDRDALEQAGIDEAHAFAAVSNGDNSNIVSARVARELYGVERVVARIYDPQRADVYERLGIPTVATVRQTAEQMMRRILPHSTGREVSDASGEVALIVPDFSPQWAGMPVSAVEERTGARVAWISRGGGALVPLSTTVVQEHDRLHMAALATRLVAVQRTLSRPPVQEV</sequence>
<dbReference type="GO" id="GO:0008324">
    <property type="term" value="F:monoatomic cation transmembrane transporter activity"/>
    <property type="evidence" value="ECO:0007669"/>
    <property type="project" value="InterPro"/>
</dbReference>
<organism evidence="3 4">
    <name type="scientific">Actinomyces bowdenii</name>
    <dbReference type="NCBI Taxonomy" id="131109"/>
    <lineage>
        <taxon>Bacteria</taxon>
        <taxon>Bacillati</taxon>
        <taxon>Actinomycetota</taxon>
        <taxon>Actinomycetes</taxon>
        <taxon>Actinomycetales</taxon>
        <taxon>Actinomycetaceae</taxon>
        <taxon>Actinomyces</taxon>
    </lineage>
</organism>
<dbReference type="GO" id="GO:0006813">
    <property type="term" value="P:potassium ion transport"/>
    <property type="evidence" value="ECO:0007669"/>
    <property type="project" value="InterPro"/>
</dbReference>
<dbReference type="SUPFAM" id="SSF51735">
    <property type="entry name" value="NAD(P)-binding Rossmann-fold domains"/>
    <property type="match status" value="1"/>
</dbReference>